<keyword evidence="2" id="KW-1185">Reference proteome</keyword>
<dbReference type="Gene3D" id="3.40.50.720">
    <property type="entry name" value="NAD(P)-binding Rossmann-like Domain"/>
    <property type="match status" value="1"/>
</dbReference>
<evidence type="ECO:0000313" key="1">
    <source>
        <dbReference type="EMBL" id="TWF43889.1"/>
    </source>
</evidence>
<comment type="caution">
    <text evidence="1">The sequence shown here is derived from an EMBL/GenBank/DDBJ whole genome shotgun (WGS) entry which is preliminary data.</text>
</comment>
<dbReference type="SUPFAM" id="SSF51735">
    <property type="entry name" value="NAD(P)-binding Rossmann-fold domains"/>
    <property type="match status" value="1"/>
</dbReference>
<protein>
    <submittedName>
        <fullName evidence="1">Enoyl-ACP reductase-like protein</fullName>
    </submittedName>
</protein>
<dbReference type="EMBL" id="VIWP01000018">
    <property type="protein sequence ID" value="TWF43889.1"/>
    <property type="molecule type" value="Genomic_DNA"/>
</dbReference>
<reference evidence="1 2" key="1">
    <citation type="submission" date="2019-06" db="EMBL/GenBank/DDBJ databases">
        <title>Sorghum-associated microbial communities from plants grown in Nebraska, USA.</title>
        <authorList>
            <person name="Schachtman D."/>
        </authorList>
    </citation>
    <scope>NUCLEOTIDE SEQUENCE [LARGE SCALE GENOMIC DNA]</scope>
    <source>
        <strain evidence="1 2">1225</strain>
    </source>
</reference>
<proteinExistence type="predicted"/>
<dbReference type="InterPro" id="IPR036291">
    <property type="entry name" value="NAD(P)-bd_dom_sf"/>
</dbReference>
<sequence length="71" mass="7596">MIILNPGPVDTEILAKLGVSERKRPAFLEAMANTIPVGRLGQPMEIANVAIFLVFPEASLRTASISMSTAE</sequence>
<evidence type="ECO:0000313" key="2">
    <source>
        <dbReference type="Proteomes" id="UP000320653"/>
    </source>
</evidence>
<dbReference type="RefSeq" id="WP_246691038.1">
    <property type="nucleotide sequence ID" value="NZ_VIWP01000018.1"/>
</dbReference>
<dbReference type="Pfam" id="PF13561">
    <property type="entry name" value="adh_short_C2"/>
    <property type="match status" value="1"/>
</dbReference>
<organism evidence="1 2">
    <name type="scientific">Neorhizobium alkalisoli</name>
    <dbReference type="NCBI Taxonomy" id="528178"/>
    <lineage>
        <taxon>Bacteria</taxon>
        <taxon>Pseudomonadati</taxon>
        <taxon>Pseudomonadota</taxon>
        <taxon>Alphaproteobacteria</taxon>
        <taxon>Hyphomicrobiales</taxon>
        <taxon>Rhizobiaceae</taxon>
        <taxon>Rhizobium/Agrobacterium group</taxon>
        <taxon>Neorhizobium</taxon>
    </lineage>
</organism>
<gene>
    <name evidence="1" type="ORF">FHW37_11841</name>
</gene>
<accession>A0A561Q0L7</accession>
<name>A0A561Q0L7_9HYPH</name>
<dbReference type="AlphaFoldDB" id="A0A561Q0L7"/>
<dbReference type="Proteomes" id="UP000320653">
    <property type="component" value="Unassembled WGS sequence"/>
</dbReference>
<dbReference type="InterPro" id="IPR002347">
    <property type="entry name" value="SDR_fam"/>
</dbReference>